<accession>A0A1F2PGM8</accession>
<proteinExistence type="inferred from homology"/>
<dbReference type="AlphaFoldDB" id="A0A1F2PGM8"/>
<dbReference type="OrthoDB" id="9799219at2"/>
<evidence type="ECO:0000256" key="6">
    <source>
        <dbReference type="SAM" id="Phobius"/>
    </source>
</evidence>
<dbReference type="GO" id="GO:0016491">
    <property type="term" value="F:oxidoreductase activity"/>
    <property type="evidence" value="ECO:0007669"/>
    <property type="project" value="UniProtKB-KW"/>
</dbReference>
<dbReference type="Gene3D" id="1.10.287.3510">
    <property type="match status" value="1"/>
</dbReference>
<evidence type="ECO:0000313" key="12">
    <source>
        <dbReference type="Proteomes" id="UP001163550"/>
    </source>
</evidence>
<evidence type="ECO:0000256" key="1">
    <source>
        <dbReference type="ARBA" id="ARBA00004141"/>
    </source>
</evidence>
<dbReference type="EC" id="1.6.5.11" evidence="7"/>
<keyword evidence="4 6" id="KW-1133">Transmembrane helix</keyword>
<dbReference type="RefSeq" id="WP_070371262.1">
    <property type="nucleotide sequence ID" value="NZ_CABIIK010000023.1"/>
</dbReference>
<evidence type="ECO:0000256" key="3">
    <source>
        <dbReference type="ARBA" id="ARBA00022692"/>
    </source>
</evidence>
<comment type="similarity">
    <text evidence="2">Belongs to the CPA3 antiporters (TC 2.A.63) subunit C family.</text>
</comment>
<evidence type="ECO:0000313" key="8">
    <source>
        <dbReference type="EMBL" id="TYC84672.1"/>
    </source>
</evidence>
<reference evidence="7 10" key="1">
    <citation type="submission" date="2015-09" db="EMBL/GenBank/DDBJ databases">
        <title>Genome sequence of Acetobacterium wieringae DSM 1911.</title>
        <authorList>
            <person name="Poehlein A."/>
            <person name="Bengelsdorf F.R."/>
            <person name="Schiel-Bengelsdorf B."/>
            <person name="Duerre P."/>
            <person name="Daniel R."/>
        </authorList>
    </citation>
    <scope>NUCLEOTIDE SEQUENCE [LARGE SCALE GENOMIC DNA]</scope>
    <source>
        <strain evidence="7 10">DSM 1911</strain>
    </source>
</reference>
<feature type="transmembrane region" description="Helical" evidence="6">
    <location>
        <begin position="6"/>
        <end position="22"/>
    </location>
</feature>
<dbReference type="Proteomes" id="UP000176244">
    <property type="component" value="Unassembled WGS sequence"/>
</dbReference>
<feature type="transmembrane region" description="Helical" evidence="6">
    <location>
        <begin position="34"/>
        <end position="55"/>
    </location>
</feature>
<dbReference type="InterPro" id="IPR050601">
    <property type="entry name" value="CPA3_antiporter_subunitC"/>
</dbReference>
<dbReference type="PANTHER" id="PTHR34583:SF3">
    <property type="entry name" value="MULTISUBUNIT SODIUM_HYDROGEN ANTIPORTER, MNHC SUBUNIT"/>
    <property type="match status" value="1"/>
</dbReference>
<keyword evidence="3 6" id="KW-0812">Transmembrane</keyword>
<evidence type="ECO:0000313" key="10">
    <source>
        <dbReference type="Proteomes" id="UP000176244"/>
    </source>
</evidence>
<evidence type="ECO:0000313" key="7">
    <source>
        <dbReference type="EMBL" id="OFV70478.1"/>
    </source>
</evidence>
<keyword evidence="5 6" id="KW-0472">Membrane</keyword>
<evidence type="ECO:0000256" key="4">
    <source>
        <dbReference type="ARBA" id="ARBA00022989"/>
    </source>
</evidence>
<dbReference type="PANTHER" id="PTHR34583">
    <property type="entry name" value="ANTIPORTER SUBUNIT MNHC2-RELATED"/>
    <property type="match status" value="1"/>
</dbReference>
<evidence type="ECO:0000313" key="11">
    <source>
        <dbReference type="Proteomes" id="UP000322619"/>
    </source>
</evidence>
<dbReference type="EMBL" id="LKEU01000030">
    <property type="protein sequence ID" value="OFV70478.1"/>
    <property type="molecule type" value="Genomic_DNA"/>
</dbReference>
<evidence type="ECO:0000256" key="2">
    <source>
        <dbReference type="ARBA" id="ARBA00010388"/>
    </source>
</evidence>
<evidence type="ECO:0000256" key="5">
    <source>
        <dbReference type="ARBA" id="ARBA00023136"/>
    </source>
</evidence>
<reference evidence="8 11" key="2">
    <citation type="submission" date="2019-08" db="EMBL/GenBank/DDBJ databases">
        <title>Isolation and enrichment of carboxydotrophic bacteria from anaerobic sludge for the production of bio-based chemicals from syngas.</title>
        <authorList>
            <person name="Antares A.L."/>
            <person name="Moreira J."/>
            <person name="Diender M."/>
            <person name="Parshina S.N."/>
            <person name="Stams A.J.M."/>
            <person name="Alves M."/>
            <person name="Alves J.I."/>
            <person name="Sousa D.Z."/>
        </authorList>
    </citation>
    <scope>NUCLEOTIDE SEQUENCE [LARGE SCALE GENOMIC DNA]</scope>
    <source>
        <strain evidence="8 11">JM</strain>
    </source>
</reference>
<reference evidence="9" key="3">
    <citation type="submission" date="2021-11" db="EMBL/GenBank/DDBJ databases">
        <title>Isoprene-degrading acetogen.</title>
        <authorList>
            <person name="Yang Y."/>
            <person name="Jin H."/>
            <person name="Yan J."/>
        </authorList>
    </citation>
    <scope>NUCLEOTIDE SEQUENCE</scope>
    <source>
        <strain evidence="9">Berkeley</strain>
    </source>
</reference>
<comment type="subcellular location">
    <subcellularLocation>
        <location evidence="1">Membrane</location>
        <topology evidence="1">Multi-pass membrane protein</topology>
    </subcellularLocation>
</comment>
<keyword evidence="7" id="KW-0560">Oxidoreductase</keyword>
<keyword evidence="12" id="KW-1185">Reference proteome</keyword>
<evidence type="ECO:0000313" key="9">
    <source>
        <dbReference type="EMBL" id="UYO64019.1"/>
    </source>
</evidence>
<dbReference type="GO" id="GO:0016020">
    <property type="term" value="C:membrane"/>
    <property type="evidence" value="ECO:0007669"/>
    <property type="project" value="UniProtKB-SubCell"/>
</dbReference>
<protein>
    <submittedName>
        <fullName evidence="8">Cation:proton antiporter subunit C</fullName>
    </submittedName>
    <submittedName>
        <fullName evidence="7">NAD(P)H-quinone oxidoreductase subunit 4L, chloroplastic</fullName>
        <ecNumber evidence="7">1.6.5.11</ecNumber>
    </submittedName>
</protein>
<dbReference type="STRING" id="52694.ACWI_19570"/>
<sequence>MIALNGETISIVLFFVGVYGLIARRNIIKSIMSISIMQVAIILYFVSTNVAPGSVPPIGDVNQMLLAADPLPQALMITDIVIGIGVTAAGLTLFIHLYHRFGSTNWQKVMKKRNRHD</sequence>
<dbReference type="Proteomes" id="UP001163550">
    <property type="component" value="Chromosome"/>
</dbReference>
<dbReference type="Pfam" id="PF00420">
    <property type="entry name" value="Oxidored_q2"/>
    <property type="match status" value="1"/>
</dbReference>
<organism evidence="7 10">
    <name type="scientific">Acetobacterium wieringae</name>
    <dbReference type="NCBI Taxonomy" id="52694"/>
    <lineage>
        <taxon>Bacteria</taxon>
        <taxon>Bacillati</taxon>
        <taxon>Bacillota</taxon>
        <taxon>Clostridia</taxon>
        <taxon>Eubacteriales</taxon>
        <taxon>Eubacteriaceae</taxon>
        <taxon>Acetobacterium</taxon>
    </lineage>
</organism>
<gene>
    <name evidence="7" type="primary">ndhE</name>
    <name evidence="7" type="ORF">ACWI_19570</name>
    <name evidence="8" type="ORF">FXB42_10025</name>
    <name evidence="9" type="ORF">LNN31_06280</name>
</gene>
<name>A0A1F2PGM8_9FIRM</name>
<dbReference type="InterPro" id="IPR039428">
    <property type="entry name" value="NUOK/Mnh_C1-like"/>
</dbReference>
<dbReference type="Proteomes" id="UP000322619">
    <property type="component" value="Unassembled WGS sequence"/>
</dbReference>
<dbReference type="EMBL" id="CP087994">
    <property type="protein sequence ID" value="UYO64019.1"/>
    <property type="molecule type" value="Genomic_DNA"/>
</dbReference>
<feature type="transmembrane region" description="Helical" evidence="6">
    <location>
        <begin position="75"/>
        <end position="98"/>
    </location>
</feature>
<dbReference type="EMBL" id="VSLA01000024">
    <property type="protein sequence ID" value="TYC84672.1"/>
    <property type="molecule type" value="Genomic_DNA"/>
</dbReference>